<gene>
    <name evidence="2" type="ORF">BECKH772B_GA0070898_100899</name>
</gene>
<accession>A0A450UUQ2</accession>
<evidence type="ECO:0000313" key="2">
    <source>
        <dbReference type="EMBL" id="VFJ96279.1"/>
    </source>
</evidence>
<keyword evidence="1" id="KW-0472">Membrane</keyword>
<keyword evidence="1" id="KW-1133">Transmembrane helix</keyword>
<dbReference type="AlphaFoldDB" id="A0A450UUQ2"/>
<dbReference type="InterPro" id="IPR011990">
    <property type="entry name" value="TPR-like_helical_dom_sf"/>
</dbReference>
<feature type="transmembrane region" description="Helical" evidence="1">
    <location>
        <begin position="39"/>
        <end position="55"/>
    </location>
</feature>
<dbReference type="EMBL" id="CAADFI010000089">
    <property type="protein sequence ID" value="VFJ96279.1"/>
    <property type="molecule type" value="Genomic_DNA"/>
</dbReference>
<evidence type="ECO:0000256" key="1">
    <source>
        <dbReference type="SAM" id="Phobius"/>
    </source>
</evidence>
<keyword evidence="1" id="KW-0812">Transmembrane</keyword>
<reference evidence="2" key="1">
    <citation type="submission" date="2019-02" db="EMBL/GenBank/DDBJ databases">
        <authorList>
            <person name="Gruber-Vodicka R. H."/>
            <person name="Seah K. B. B."/>
        </authorList>
    </citation>
    <scope>NUCLEOTIDE SEQUENCE</scope>
    <source>
        <strain evidence="2">BECK_SA2B20</strain>
    </source>
</reference>
<dbReference type="Gene3D" id="1.25.40.10">
    <property type="entry name" value="Tetratricopeptide repeat domain"/>
    <property type="match status" value="1"/>
</dbReference>
<sequence>MSYINPDFRKSGPISAFLQQNHYKSDRLQIPRQNGRSPSVIYFSCGFAVLGAYLMKTNWLIITSLLSLFLTGCISSPFNVKDGKLPLICFSGCKTISVVRERPPKVNLYEYDSVALGNFSGEYSGTIKEAIRNAILQGDTLKLASNIDVDDDDIKIAVISGKTTKAEFNQSHHEGKGKCYEGLNFKARDCWINKTIADWRLSFLIEVEDASTGETIIRESFSDSKSETANGRVKFDKGKGLSVLVSGVSNQITPYFSSYNFEAKAKIFTDEDFPHFAEGDKYMSAKKWNDAIIEYEKAVKRAEQLGELPYRAMSYYNLGIALGYSDIDHPKSMEYIAKAKQLVEDKDYDREIVKIKKYMEDYNTLKLYTDKK</sequence>
<proteinExistence type="predicted"/>
<organism evidence="2">
    <name type="scientific">Candidatus Kentrum eta</name>
    <dbReference type="NCBI Taxonomy" id="2126337"/>
    <lineage>
        <taxon>Bacteria</taxon>
        <taxon>Pseudomonadati</taxon>
        <taxon>Pseudomonadota</taxon>
        <taxon>Gammaproteobacteria</taxon>
        <taxon>Candidatus Kentrum</taxon>
    </lineage>
</organism>
<dbReference type="SUPFAM" id="SSF48452">
    <property type="entry name" value="TPR-like"/>
    <property type="match status" value="1"/>
</dbReference>
<name>A0A450UUQ2_9GAMM</name>
<evidence type="ECO:0008006" key="3">
    <source>
        <dbReference type="Google" id="ProtNLM"/>
    </source>
</evidence>
<protein>
    <recommendedName>
        <fullName evidence="3">Tetratricopeptide repeat-containing protein</fullName>
    </recommendedName>
</protein>